<dbReference type="Pfam" id="PF02661">
    <property type="entry name" value="Fic"/>
    <property type="match status" value="1"/>
</dbReference>
<reference evidence="6 7" key="1">
    <citation type="journal article" date="2015" name="Genome Announc.">
        <title>Complete Genome Sequence of the Campylobacter ureolyticus Clinical Isolate RIGS 9880.</title>
        <authorList>
            <person name="Miller W.G."/>
            <person name="Yee E."/>
            <person name="On S.L."/>
            <person name="Andersen L.P."/>
            <person name="Bono J.L."/>
        </authorList>
    </citation>
    <scope>NUCLEOTIDE SEQUENCE [LARGE SCALE GENOMIC DNA]</scope>
    <source>
        <strain evidence="6 7">RIGS 9880</strain>
    </source>
</reference>
<dbReference type="GO" id="GO:0005524">
    <property type="term" value="F:ATP binding"/>
    <property type="evidence" value="ECO:0007669"/>
    <property type="project" value="UniProtKB-KW"/>
</dbReference>
<evidence type="ECO:0000256" key="2">
    <source>
        <dbReference type="PIRSR" id="PIRSR640198-2"/>
    </source>
</evidence>
<dbReference type="EMBL" id="CP012195">
    <property type="protein sequence ID" value="AKT90677.1"/>
    <property type="molecule type" value="Genomic_DNA"/>
</dbReference>
<gene>
    <name evidence="6" type="ORF">CUREO_0818</name>
</gene>
<dbReference type="RefSeq" id="WP_050334725.1">
    <property type="nucleotide sequence ID" value="NZ_CP012195.1"/>
</dbReference>
<dbReference type="KEGG" id="cure:CUREO_0818"/>
<feature type="binding site" evidence="2">
    <location>
        <position position="226"/>
    </location>
    <ligand>
        <name>ATP</name>
        <dbReference type="ChEBI" id="CHEBI:30616"/>
    </ligand>
</feature>
<evidence type="ECO:0000313" key="7">
    <source>
        <dbReference type="Proteomes" id="UP000063971"/>
    </source>
</evidence>
<feature type="active site" evidence="1">
    <location>
        <position position="181"/>
    </location>
</feature>
<proteinExistence type="predicted"/>
<protein>
    <submittedName>
        <fullName evidence="6">Fic domain protein</fullName>
    </submittedName>
</protein>
<keyword evidence="2" id="KW-0547">Nucleotide-binding</keyword>
<dbReference type="InterPro" id="IPR003812">
    <property type="entry name" value="Fido"/>
</dbReference>
<feature type="coiled-coil region" evidence="4">
    <location>
        <begin position="254"/>
        <end position="281"/>
    </location>
</feature>
<dbReference type="PANTHER" id="PTHR13504:SF38">
    <property type="entry name" value="FIDO DOMAIN-CONTAINING PROTEIN"/>
    <property type="match status" value="1"/>
</dbReference>
<evidence type="ECO:0000256" key="1">
    <source>
        <dbReference type="PIRSR" id="PIRSR640198-1"/>
    </source>
</evidence>
<evidence type="ECO:0000256" key="3">
    <source>
        <dbReference type="PIRSR" id="PIRSR640198-3"/>
    </source>
</evidence>
<feature type="binding site" evidence="2">
    <location>
        <begin position="217"/>
        <end position="218"/>
    </location>
    <ligand>
        <name>ATP</name>
        <dbReference type="ChEBI" id="CHEBI:30616"/>
    </ligand>
</feature>
<sequence>MKNTLSYKIDNELEELKKELDSYRPLPKETAISLEKHLMLLYNQESNAIEGNSLTLSETKVLLESGITAKGKPFKDHLDIINHQKAIEFLKDLIKEKTPLSKRDILDFHYLLLKGSENEKYAGVFRNVPVFITGSTHKTTPPYLLEKEMEDLLIWHNEALKENLNPVIRSAILHTKFARIHPFIDGNGRTARLLLNTELLKVGYPMAIIKKEYRADYYETLENVGNNEDFSDIVTFIQKEAKETAKFILDVVGQAKHKEEIDKLNNDLKNIKSLKINITNTRKQK</sequence>
<dbReference type="AlphaFoldDB" id="A0AAU8U8I7"/>
<feature type="domain" description="Fido" evidence="5">
    <location>
        <begin position="100"/>
        <end position="239"/>
    </location>
</feature>
<keyword evidence="4" id="KW-0175">Coiled coil</keyword>
<evidence type="ECO:0000256" key="4">
    <source>
        <dbReference type="SAM" id="Coils"/>
    </source>
</evidence>
<dbReference type="Gene3D" id="1.10.3290.10">
    <property type="entry name" value="Fido-like domain"/>
    <property type="match status" value="1"/>
</dbReference>
<organism evidence="6 7">
    <name type="scientific">Campylobacter ureolyticus RIGS 9880</name>
    <dbReference type="NCBI Taxonomy" id="1032069"/>
    <lineage>
        <taxon>Bacteria</taxon>
        <taxon>Pseudomonadati</taxon>
        <taxon>Campylobacterota</taxon>
        <taxon>Epsilonproteobacteria</taxon>
        <taxon>Campylobacterales</taxon>
        <taxon>Campylobacteraceae</taxon>
        <taxon>Campylobacter</taxon>
    </lineage>
</organism>
<dbReference type="PANTHER" id="PTHR13504">
    <property type="entry name" value="FIDO DOMAIN-CONTAINING PROTEIN DDB_G0283145"/>
    <property type="match status" value="1"/>
</dbReference>
<dbReference type="PROSITE" id="PS51459">
    <property type="entry name" value="FIDO"/>
    <property type="match status" value="1"/>
</dbReference>
<evidence type="ECO:0000259" key="5">
    <source>
        <dbReference type="PROSITE" id="PS51459"/>
    </source>
</evidence>
<accession>A0AAU8U8I7</accession>
<feature type="site" description="Important for autoinhibition of adenylyltransferase activity" evidence="3">
    <location>
        <position position="50"/>
    </location>
</feature>
<dbReference type="SUPFAM" id="SSF140931">
    <property type="entry name" value="Fic-like"/>
    <property type="match status" value="1"/>
</dbReference>
<evidence type="ECO:0000313" key="6">
    <source>
        <dbReference type="EMBL" id="AKT90677.1"/>
    </source>
</evidence>
<dbReference type="InterPro" id="IPR040198">
    <property type="entry name" value="Fido_containing"/>
</dbReference>
<name>A0AAU8U8I7_9BACT</name>
<dbReference type="InterPro" id="IPR036597">
    <property type="entry name" value="Fido-like_dom_sf"/>
</dbReference>
<feature type="binding site" evidence="2">
    <location>
        <begin position="185"/>
        <end position="192"/>
    </location>
    <ligand>
        <name>ATP</name>
        <dbReference type="ChEBI" id="CHEBI:30616"/>
    </ligand>
</feature>
<keyword evidence="2" id="KW-0067">ATP-binding</keyword>
<dbReference type="Proteomes" id="UP000063971">
    <property type="component" value="Chromosome"/>
</dbReference>